<sequence length="268" mass="29245">MSSRKDDVLMAAAVELAESVDAIAILSFLDPAPVEADVPIVWVKEYQPDLMIKRNMQELLLFCEQHVLDAVVQYHLRTEVSSGKIIGVFPFAILIYDVGEGKDYLDLASYRDIVAPEILHSALSLALEIAHEGREGRNVGTAFIIGDGSSLLSRSHQAILNPYAGHPLSVCDVRNRENWESVKEFAQLDGVFIITKEGYIVAAGRYIDADARGVILPSGLGGRHMATAAITRDVPCVGITVSESGGLVRVFRDGVCRLTLRSEVALKR</sequence>
<evidence type="ECO:0000256" key="3">
    <source>
        <dbReference type="ARBA" id="ARBA00022695"/>
    </source>
</evidence>
<dbReference type="AlphaFoldDB" id="A0A8J7W852"/>
<evidence type="ECO:0000256" key="1">
    <source>
        <dbReference type="ARBA" id="ARBA00000877"/>
    </source>
</evidence>
<dbReference type="InterPro" id="IPR050338">
    <property type="entry name" value="DisA"/>
</dbReference>
<organism evidence="8 9">
    <name type="scientific">Methanocalculus chunghsingensis</name>
    <dbReference type="NCBI Taxonomy" id="156457"/>
    <lineage>
        <taxon>Archaea</taxon>
        <taxon>Methanobacteriati</taxon>
        <taxon>Methanobacteriota</taxon>
        <taxon>Stenosarchaea group</taxon>
        <taxon>Methanomicrobia</taxon>
        <taxon>Methanomicrobiales</taxon>
        <taxon>Methanocalculaceae</taxon>
        <taxon>Methanocalculus</taxon>
    </lineage>
</organism>
<dbReference type="EC" id="2.7.7.85" evidence="6"/>
<dbReference type="PANTHER" id="PTHR34185:SF1">
    <property type="entry name" value="DIADENYLATE CYCLASE"/>
    <property type="match status" value="1"/>
</dbReference>
<keyword evidence="9" id="KW-1185">Reference proteome</keyword>
<protein>
    <recommendedName>
        <fullName evidence="6">Diadenylate cyclase</fullName>
        <shortName evidence="6">DAC</shortName>
        <ecNumber evidence="6">2.7.7.85</ecNumber>
    </recommendedName>
    <alternativeName>
        <fullName evidence="6">Cyclic-di-AMP synthase</fullName>
        <shortName evidence="6">c-di-AMP synthase</shortName>
    </alternativeName>
</protein>
<evidence type="ECO:0000256" key="2">
    <source>
        <dbReference type="ARBA" id="ARBA00022679"/>
    </source>
</evidence>
<dbReference type="PROSITE" id="PS51794">
    <property type="entry name" value="DAC"/>
    <property type="match status" value="1"/>
</dbReference>
<dbReference type="HAMAP" id="MF_00840">
    <property type="entry name" value="DacZ"/>
    <property type="match status" value="1"/>
</dbReference>
<evidence type="ECO:0000256" key="5">
    <source>
        <dbReference type="ARBA" id="ARBA00022840"/>
    </source>
</evidence>
<dbReference type="OrthoDB" id="85944at2157"/>
<dbReference type="PANTHER" id="PTHR34185">
    <property type="entry name" value="DIADENYLATE CYCLASE"/>
    <property type="match status" value="1"/>
</dbReference>
<dbReference type="GO" id="GO:0030145">
    <property type="term" value="F:manganese ion binding"/>
    <property type="evidence" value="ECO:0007669"/>
    <property type="project" value="UniProtKB-UniRule"/>
</dbReference>
<dbReference type="GO" id="GO:0004016">
    <property type="term" value="F:adenylate cyclase activity"/>
    <property type="evidence" value="ECO:0007669"/>
    <property type="project" value="UniProtKB-UniRule"/>
</dbReference>
<gene>
    <name evidence="6" type="primary">dacZ</name>
    <name evidence="8" type="ORF">RJ53_00630</name>
</gene>
<dbReference type="Proteomes" id="UP000730161">
    <property type="component" value="Unassembled WGS sequence"/>
</dbReference>
<dbReference type="SUPFAM" id="SSF143597">
    <property type="entry name" value="YojJ-like"/>
    <property type="match status" value="1"/>
</dbReference>
<accession>A0A8J7W852</accession>
<dbReference type="Pfam" id="PF21754">
    <property type="entry name" value="DacZ_A"/>
    <property type="match status" value="1"/>
</dbReference>
<dbReference type="RefSeq" id="WP_211529673.1">
    <property type="nucleotide sequence ID" value="NZ_JWHL01000001.1"/>
</dbReference>
<keyword evidence="5 6" id="KW-0067">ATP-binding</keyword>
<dbReference type="InterPro" id="IPR014499">
    <property type="entry name" value="DAC_DacZ"/>
</dbReference>
<evidence type="ECO:0000259" key="7">
    <source>
        <dbReference type="PROSITE" id="PS51794"/>
    </source>
</evidence>
<name>A0A8J7W852_9EURY</name>
<comment type="catalytic activity">
    <reaction evidence="1 6">
        <text>2 ATP = 3',3'-c-di-AMP + 2 diphosphate</text>
        <dbReference type="Rhea" id="RHEA:35655"/>
        <dbReference type="ChEBI" id="CHEBI:30616"/>
        <dbReference type="ChEBI" id="CHEBI:33019"/>
        <dbReference type="ChEBI" id="CHEBI:71500"/>
        <dbReference type="EC" id="2.7.7.85"/>
    </reaction>
</comment>
<comment type="function">
    <text evidence="6">Diadenylate cyclase that catalyzes the condensation of 2 ATP molecules into cyclic di-AMP (c-di-AMP). c-di-AMP is a second messenger for intracellular signal transduction involved in the control of important regulatory processes such as osmoregulation.</text>
</comment>
<proteinExistence type="inferred from homology"/>
<evidence type="ECO:0000256" key="4">
    <source>
        <dbReference type="ARBA" id="ARBA00022741"/>
    </source>
</evidence>
<dbReference type="Pfam" id="PF02457">
    <property type="entry name" value="DAC"/>
    <property type="match status" value="1"/>
</dbReference>
<comment type="cofactor">
    <cofactor evidence="6">
        <name>Mn(2+)</name>
        <dbReference type="ChEBI" id="CHEBI:29035"/>
    </cofactor>
</comment>
<dbReference type="InterPro" id="IPR003390">
    <property type="entry name" value="DNA_integrity_scan_DisA_N"/>
</dbReference>
<dbReference type="InterPro" id="IPR048546">
    <property type="entry name" value="DacZ_A"/>
</dbReference>
<dbReference type="EMBL" id="JWHL01000001">
    <property type="protein sequence ID" value="MBR1368075.1"/>
    <property type="molecule type" value="Genomic_DNA"/>
</dbReference>
<dbReference type="InterPro" id="IPR036888">
    <property type="entry name" value="DNA_integrity_DisA_N_sf"/>
</dbReference>
<keyword evidence="4 6" id="KW-0547">Nucleotide-binding</keyword>
<evidence type="ECO:0000256" key="6">
    <source>
        <dbReference type="HAMAP-Rule" id="MF_00840"/>
    </source>
</evidence>
<comment type="similarity">
    <text evidence="6">Belongs to the adenylate cyclase family. DacZ subfamily.</text>
</comment>
<feature type="domain" description="DAC" evidence="7">
    <location>
        <begin position="107"/>
        <end position="263"/>
    </location>
</feature>
<comment type="caution">
    <text evidence="8">The sequence shown here is derived from an EMBL/GenBank/DDBJ whole genome shotgun (WGS) entry which is preliminary data.</text>
</comment>
<keyword evidence="6" id="KW-0464">Manganese</keyword>
<reference evidence="8" key="1">
    <citation type="submission" date="2014-12" db="EMBL/GenBank/DDBJ databases">
        <authorList>
            <person name="Huang H.-H."/>
            <person name="Chen S.-C."/>
            <person name="Lai M.-C."/>
        </authorList>
    </citation>
    <scope>NUCLEOTIDE SEQUENCE</scope>
    <source>
        <strain evidence="8">K1F9705b</strain>
    </source>
</reference>
<evidence type="ECO:0000313" key="9">
    <source>
        <dbReference type="Proteomes" id="UP000730161"/>
    </source>
</evidence>
<dbReference type="GO" id="GO:0005524">
    <property type="term" value="F:ATP binding"/>
    <property type="evidence" value="ECO:0007669"/>
    <property type="project" value="UniProtKB-UniRule"/>
</dbReference>
<dbReference type="GO" id="GO:0106408">
    <property type="term" value="F:diadenylate cyclase activity"/>
    <property type="evidence" value="ECO:0007669"/>
    <property type="project" value="UniProtKB-EC"/>
</dbReference>
<dbReference type="Gene3D" id="3.40.1700.10">
    <property type="entry name" value="DNA integrity scanning protein, DisA, N-terminal domain"/>
    <property type="match status" value="1"/>
</dbReference>
<keyword evidence="2 6" id="KW-0808">Transferase</keyword>
<evidence type="ECO:0000313" key="8">
    <source>
        <dbReference type="EMBL" id="MBR1368075.1"/>
    </source>
</evidence>
<keyword evidence="3 6" id="KW-0548">Nucleotidyltransferase</keyword>